<feature type="transmembrane region" description="Helical" evidence="2">
    <location>
        <begin position="6"/>
        <end position="27"/>
    </location>
</feature>
<gene>
    <name evidence="3" type="ORF">COU82_01710</name>
</gene>
<dbReference type="Proteomes" id="UP000231648">
    <property type="component" value="Unassembled WGS sequence"/>
</dbReference>
<reference evidence="4" key="1">
    <citation type="submission" date="2017-09" db="EMBL/GenBank/DDBJ databases">
        <title>Depth-based differentiation of microbial function through sediment-hosted aquifers and enrichment of novel symbionts in the deep terrestrial subsurface.</title>
        <authorList>
            <person name="Probst A.J."/>
            <person name="Ladd B."/>
            <person name="Jarett J.K."/>
            <person name="Geller-Mcgrath D.E."/>
            <person name="Sieber C.M.K."/>
            <person name="Emerson J.B."/>
            <person name="Anantharaman K."/>
            <person name="Thomas B.C."/>
            <person name="Malmstrom R."/>
            <person name="Stieglmeier M."/>
            <person name="Klingl A."/>
            <person name="Woyke T."/>
            <person name="Ryan C.M."/>
            <person name="Banfield J.F."/>
        </authorList>
    </citation>
    <scope>NUCLEOTIDE SEQUENCE [LARGE SCALE GENOMIC DNA]</scope>
</reference>
<sequence>GFTLIELLVVIAIIGLLATLVLVSVTSSRQKARDARRISDLRQITLALEMYAEDNNRLYPDGGDGGVGCDDWSAATRPLTLIQPSYISALPSDPSGTVAPYAYESDGKDYVLRAQLERASEHSLAIDIDGSPLGCDCTDNNGVSPDTNKYYCIKP</sequence>
<dbReference type="AlphaFoldDB" id="A0A2M8KC49"/>
<dbReference type="GO" id="GO:0015628">
    <property type="term" value="P:protein secretion by the type II secretion system"/>
    <property type="evidence" value="ECO:0007669"/>
    <property type="project" value="InterPro"/>
</dbReference>
<comment type="caution">
    <text evidence="3">The sequence shown here is derived from an EMBL/GenBank/DDBJ whole genome shotgun (WGS) entry which is preliminary data.</text>
</comment>
<dbReference type="InterPro" id="IPR012902">
    <property type="entry name" value="N_methyl_site"/>
</dbReference>
<evidence type="ECO:0000256" key="2">
    <source>
        <dbReference type="SAM" id="Phobius"/>
    </source>
</evidence>
<evidence type="ECO:0008006" key="5">
    <source>
        <dbReference type="Google" id="ProtNLM"/>
    </source>
</evidence>
<keyword evidence="2" id="KW-1133">Transmembrane helix</keyword>
<dbReference type="EMBL" id="PFDX01000018">
    <property type="protein sequence ID" value="PJE57500.1"/>
    <property type="molecule type" value="Genomic_DNA"/>
</dbReference>
<keyword evidence="2" id="KW-0812">Transmembrane</keyword>
<dbReference type="PRINTS" id="PR00813">
    <property type="entry name" value="BCTERIALGSPG"/>
</dbReference>
<protein>
    <recommendedName>
        <fullName evidence="5">Type II secretion system protein GspG C-terminal domain-containing protein</fullName>
    </recommendedName>
</protein>
<evidence type="ECO:0000313" key="4">
    <source>
        <dbReference type="Proteomes" id="UP000231648"/>
    </source>
</evidence>
<feature type="non-terminal residue" evidence="3">
    <location>
        <position position="1"/>
    </location>
</feature>
<proteinExistence type="predicted"/>
<dbReference type="GO" id="GO:0015627">
    <property type="term" value="C:type II protein secretion system complex"/>
    <property type="evidence" value="ECO:0007669"/>
    <property type="project" value="InterPro"/>
</dbReference>
<dbReference type="InterPro" id="IPR000983">
    <property type="entry name" value="Bac_GSPG_pilin"/>
</dbReference>
<dbReference type="Pfam" id="PF07963">
    <property type="entry name" value="N_methyl"/>
    <property type="match status" value="1"/>
</dbReference>
<name>A0A2M8KC49_9BACT</name>
<accession>A0A2M8KC49</accession>
<organism evidence="3 4">
    <name type="scientific">Candidatus Portnoybacteria bacterium CG10_big_fil_rev_8_21_14_0_10_38_18</name>
    <dbReference type="NCBI Taxonomy" id="1974813"/>
    <lineage>
        <taxon>Bacteria</taxon>
        <taxon>Candidatus Portnoyibacteriota</taxon>
    </lineage>
</organism>
<dbReference type="Gene3D" id="3.30.700.10">
    <property type="entry name" value="Glycoprotein, Type 4 Pilin"/>
    <property type="match status" value="1"/>
</dbReference>
<keyword evidence="1" id="KW-0488">Methylation</keyword>
<evidence type="ECO:0000313" key="3">
    <source>
        <dbReference type="EMBL" id="PJE57500.1"/>
    </source>
</evidence>
<dbReference type="NCBIfam" id="TIGR02532">
    <property type="entry name" value="IV_pilin_GFxxxE"/>
    <property type="match status" value="1"/>
</dbReference>
<evidence type="ECO:0000256" key="1">
    <source>
        <dbReference type="ARBA" id="ARBA00022481"/>
    </source>
</evidence>
<keyword evidence="2" id="KW-0472">Membrane</keyword>
<dbReference type="SUPFAM" id="SSF54523">
    <property type="entry name" value="Pili subunits"/>
    <property type="match status" value="1"/>
</dbReference>
<dbReference type="InterPro" id="IPR045584">
    <property type="entry name" value="Pilin-like"/>
</dbReference>
<dbReference type="PANTHER" id="PTHR30093">
    <property type="entry name" value="GENERAL SECRETION PATHWAY PROTEIN G"/>
    <property type="match status" value="1"/>
</dbReference>